<evidence type="ECO:0000313" key="3">
    <source>
        <dbReference type="Proteomes" id="UP001178507"/>
    </source>
</evidence>
<keyword evidence="3" id="KW-1185">Reference proteome</keyword>
<sequence length="643" mass="67184">MASSDQAPEAQDSQAASSSGRRMPSWASKLGQKATELKAATQQAVHQTKEAFSAEAKLVARDMQDLKDDGVKEGVRLTVQDTGALRERLGQQTRKVFAREESDQQRSADGDDSTGAEKPKSFLSEADLHQLKGKVEDLKAGGKKAAEKVKDVGGKLWHKTDHWLQSLREAGRTFSPRGWEECHQRALQLSPGVGPWALEELRAGSLAQHAKTAVVFFHGDRARVEALLEAPQRDASTASTASTAGYSSYSSQPMPNMALFCRTPLVLPSGERLEVNVLSAGQLALDDPRNPEHGLFFPVDDQKWQALTARLHWLCACICECARQRRLSSIFVALGDGSSEPYDFQRLRKESLAAAAAHVEVRIRPPDLSAEGAAAGLFIHTGSLWSSDVGDQLTTCSALALLCCPATNPHLSFQAFSPAVAEELARAPSAPNGSASPVEGGVVIEDDADLSDGLLDKEIFPPAGSSSTPAATATIATAVDDGADWFDDLQNGQGTSQPGAGSSSAPAATTAATAVNDGADWFDDLQNGQGTSQPGAGSSSAPAATTAATAVNDGADWFDDLQNGQGTSQPGAGSSSGPAATTEATAVDDGADWFDDLQNGQGTSQPGVGATPAPAATAATAADDFDELWDSMMVEAPADGKKG</sequence>
<dbReference type="EMBL" id="CAUJNA010001791">
    <property type="protein sequence ID" value="CAJ1389050.1"/>
    <property type="molecule type" value="Genomic_DNA"/>
</dbReference>
<feature type="region of interest" description="Disordered" evidence="1">
    <location>
        <begin position="66"/>
        <end position="126"/>
    </location>
</feature>
<feature type="region of interest" description="Disordered" evidence="1">
    <location>
        <begin position="484"/>
        <end position="618"/>
    </location>
</feature>
<feature type="compositionally biased region" description="Low complexity" evidence="1">
    <location>
        <begin position="528"/>
        <end position="550"/>
    </location>
</feature>
<comment type="caution">
    <text evidence="2">The sequence shown here is derived from an EMBL/GenBank/DDBJ whole genome shotgun (WGS) entry which is preliminary data.</text>
</comment>
<name>A0AA36ILQ1_9DINO</name>
<feature type="compositionally biased region" description="Low complexity" evidence="1">
    <location>
        <begin position="564"/>
        <end position="585"/>
    </location>
</feature>
<feature type="compositionally biased region" description="Basic and acidic residues" evidence="1">
    <location>
        <begin position="66"/>
        <end position="75"/>
    </location>
</feature>
<gene>
    <name evidence="2" type="ORF">EVOR1521_LOCUS14749</name>
</gene>
<feature type="compositionally biased region" description="Polar residues" evidence="1">
    <location>
        <begin position="1"/>
        <end position="20"/>
    </location>
</feature>
<proteinExistence type="predicted"/>
<evidence type="ECO:0000256" key="1">
    <source>
        <dbReference type="SAM" id="MobiDB-lite"/>
    </source>
</evidence>
<evidence type="ECO:0000313" key="2">
    <source>
        <dbReference type="EMBL" id="CAJ1389050.1"/>
    </source>
</evidence>
<organism evidence="2 3">
    <name type="scientific">Effrenium voratum</name>
    <dbReference type="NCBI Taxonomy" id="2562239"/>
    <lineage>
        <taxon>Eukaryota</taxon>
        <taxon>Sar</taxon>
        <taxon>Alveolata</taxon>
        <taxon>Dinophyceae</taxon>
        <taxon>Suessiales</taxon>
        <taxon>Symbiodiniaceae</taxon>
        <taxon>Effrenium</taxon>
    </lineage>
</organism>
<feature type="compositionally biased region" description="Low complexity" evidence="1">
    <location>
        <begin position="492"/>
        <end position="514"/>
    </location>
</feature>
<feature type="region of interest" description="Disordered" evidence="1">
    <location>
        <begin position="1"/>
        <end position="49"/>
    </location>
</feature>
<dbReference type="AlphaFoldDB" id="A0AA36ILQ1"/>
<protein>
    <submittedName>
        <fullName evidence="2">Uncharacterized protein</fullName>
    </submittedName>
</protein>
<feature type="compositionally biased region" description="Basic and acidic residues" evidence="1">
    <location>
        <begin position="97"/>
        <end position="126"/>
    </location>
</feature>
<accession>A0AA36ILQ1</accession>
<dbReference type="Proteomes" id="UP001178507">
    <property type="component" value="Unassembled WGS sequence"/>
</dbReference>
<reference evidence="2" key="1">
    <citation type="submission" date="2023-08" db="EMBL/GenBank/DDBJ databases">
        <authorList>
            <person name="Chen Y."/>
            <person name="Shah S."/>
            <person name="Dougan E. K."/>
            <person name="Thang M."/>
            <person name="Chan C."/>
        </authorList>
    </citation>
    <scope>NUCLEOTIDE SEQUENCE</scope>
</reference>